<evidence type="ECO:0000313" key="1">
    <source>
        <dbReference type="EMBL" id="SDN79989.1"/>
    </source>
</evidence>
<evidence type="ECO:0000313" key="2">
    <source>
        <dbReference type="Proteomes" id="UP000198778"/>
    </source>
</evidence>
<reference evidence="2" key="1">
    <citation type="submission" date="2016-10" db="EMBL/GenBank/DDBJ databases">
        <authorList>
            <person name="Varghese N."/>
            <person name="Submissions S."/>
        </authorList>
    </citation>
    <scope>NUCLEOTIDE SEQUENCE [LARGE SCALE GENOMIC DNA]</scope>
    <source>
        <strain evidence="2">CGMCC 1.10369</strain>
    </source>
</reference>
<sequence>MLATARNQWTFLLLLAVLLLVVVLVGMNEAGVQQAQEMCRNAGGVPEVSRGYFVIQPEFQCKGINY</sequence>
<proteinExistence type="predicted"/>
<protein>
    <submittedName>
        <fullName evidence="1">Uncharacterized protein</fullName>
    </submittedName>
</protein>
<dbReference type="EMBL" id="FNIL01000003">
    <property type="protein sequence ID" value="SDN79989.1"/>
    <property type="molecule type" value="Genomic_DNA"/>
</dbReference>
<dbReference type="RefSeq" id="WP_090842336.1">
    <property type="nucleotide sequence ID" value="NZ_FNIL01000003.1"/>
</dbReference>
<dbReference type="Proteomes" id="UP000198778">
    <property type="component" value="Unassembled WGS sequence"/>
</dbReference>
<gene>
    <name evidence="1" type="ORF">SAMN04488053_103280</name>
</gene>
<dbReference type="AlphaFoldDB" id="A0A1H0ECD5"/>
<accession>A0A1H0ECD5</accession>
<organism evidence="1 2">
    <name type="scientific">Alkalicoccus daliensis</name>
    <dbReference type="NCBI Taxonomy" id="745820"/>
    <lineage>
        <taxon>Bacteria</taxon>
        <taxon>Bacillati</taxon>
        <taxon>Bacillota</taxon>
        <taxon>Bacilli</taxon>
        <taxon>Bacillales</taxon>
        <taxon>Bacillaceae</taxon>
        <taxon>Alkalicoccus</taxon>
    </lineage>
</organism>
<keyword evidence="2" id="KW-1185">Reference proteome</keyword>
<name>A0A1H0ECD5_9BACI</name>